<reference evidence="4 5" key="1">
    <citation type="submission" date="2019-05" db="EMBL/GenBank/DDBJ databases">
        <title>Ruegeria sp. nov., isolated from tidal flat.</title>
        <authorList>
            <person name="Kim W."/>
        </authorList>
    </citation>
    <scope>NUCLEOTIDE SEQUENCE [LARGE SCALE GENOMIC DNA]</scope>
    <source>
        <strain evidence="4 5">CAU 1488</strain>
    </source>
</reference>
<name>A0ABY2X2N9_9RHOB</name>
<dbReference type="InterPro" id="IPR036291">
    <property type="entry name" value="NAD(P)-bd_dom_sf"/>
</dbReference>
<dbReference type="PANTHER" id="PTHR24322:SF736">
    <property type="entry name" value="RETINOL DEHYDROGENASE 10"/>
    <property type="match status" value="1"/>
</dbReference>
<dbReference type="CDD" id="cd05233">
    <property type="entry name" value="SDR_c"/>
    <property type="match status" value="1"/>
</dbReference>
<evidence type="ECO:0000256" key="3">
    <source>
        <dbReference type="RuleBase" id="RU000363"/>
    </source>
</evidence>
<accession>A0ABY2X2N9</accession>
<comment type="caution">
    <text evidence="4">The sequence shown here is derived from an EMBL/GenBank/DDBJ whole genome shotgun (WGS) entry which is preliminary data.</text>
</comment>
<gene>
    <name evidence="4" type="ORF">FGK63_05400</name>
</gene>
<dbReference type="PANTHER" id="PTHR24322">
    <property type="entry name" value="PKSB"/>
    <property type="match status" value="1"/>
</dbReference>
<evidence type="ECO:0000313" key="4">
    <source>
        <dbReference type="EMBL" id="TMV09168.1"/>
    </source>
</evidence>
<dbReference type="InterPro" id="IPR020904">
    <property type="entry name" value="Sc_DH/Rdtase_CS"/>
</dbReference>
<dbReference type="Pfam" id="PF00106">
    <property type="entry name" value="adh_short"/>
    <property type="match status" value="1"/>
</dbReference>
<dbReference type="Gene3D" id="3.40.50.720">
    <property type="entry name" value="NAD(P)-binding Rossmann-like Domain"/>
    <property type="match status" value="1"/>
</dbReference>
<comment type="similarity">
    <text evidence="1 3">Belongs to the short-chain dehydrogenases/reductases (SDR) family.</text>
</comment>
<evidence type="ECO:0000256" key="2">
    <source>
        <dbReference type="ARBA" id="ARBA00023002"/>
    </source>
</evidence>
<dbReference type="PRINTS" id="PR00081">
    <property type="entry name" value="GDHRDH"/>
</dbReference>
<keyword evidence="2" id="KW-0560">Oxidoreductase</keyword>
<dbReference type="SUPFAM" id="SSF51735">
    <property type="entry name" value="NAD(P)-binding Rossmann-fold domains"/>
    <property type="match status" value="1"/>
</dbReference>
<dbReference type="Proteomes" id="UP001193035">
    <property type="component" value="Unassembled WGS sequence"/>
</dbReference>
<dbReference type="EMBL" id="VCPD01000002">
    <property type="protein sequence ID" value="TMV09168.1"/>
    <property type="molecule type" value="Genomic_DNA"/>
</dbReference>
<evidence type="ECO:0000256" key="1">
    <source>
        <dbReference type="ARBA" id="ARBA00006484"/>
    </source>
</evidence>
<dbReference type="PROSITE" id="PS00061">
    <property type="entry name" value="ADH_SHORT"/>
    <property type="match status" value="1"/>
</dbReference>
<proteinExistence type="inferred from homology"/>
<dbReference type="PRINTS" id="PR00080">
    <property type="entry name" value="SDRFAMILY"/>
</dbReference>
<protein>
    <submittedName>
        <fullName evidence="4">SDR family oxidoreductase</fullName>
    </submittedName>
</protein>
<dbReference type="InterPro" id="IPR002347">
    <property type="entry name" value="SDR_fam"/>
</dbReference>
<sequence>MELTEKIVVVTGAAGGIGKGLAERFAQEGAKTVICADIDLAGAQRVAEGIGGVALHCNVGREADIRSLVEAVEDRIGPIDLFCSNAGILTLGGVDVPDEQWQRTWEINVMSHVWAARHVVPRMIARGGGYLLNTASAAGLLNQPGAAPYGVTKHAAVGLAEWLALTYADKGIGVSVLCPQAVRSAMIQGHEDSVAAIDGILEPEQAADACIEAIRENRFLVLPHPQVQDYIRLKASDYDRWIGGMSKLNSKFGG</sequence>
<dbReference type="RefSeq" id="WP_138841197.1">
    <property type="nucleotide sequence ID" value="NZ_VCPD01000002.1"/>
</dbReference>
<keyword evidence="5" id="KW-1185">Reference proteome</keyword>
<organism evidence="4 5">
    <name type="scientific">Ruegeria sediminis</name>
    <dbReference type="NCBI Taxonomy" id="2583820"/>
    <lineage>
        <taxon>Bacteria</taxon>
        <taxon>Pseudomonadati</taxon>
        <taxon>Pseudomonadota</taxon>
        <taxon>Alphaproteobacteria</taxon>
        <taxon>Rhodobacterales</taxon>
        <taxon>Roseobacteraceae</taxon>
        <taxon>Ruegeria</taxon>
    </lineage>
</organism>
<evidence type="ECO:0000313" key="5">
    <source>
        <dbReference type="Proteomes" id="UP001193035"/>
    </source>
</evidence>